<keyword evidence="1" id="KW-0812">Transmembrane</keyword>
<feature type="transmembrane region" description="Helical" evidence="1">
    <location>
        <begin position="79"/>
        <end position="98"/>
    </location>
</feature>
<name>A0ABW7F6J8_9BURK</name>
<evidence type="ECO:0000313" key="3">
    <source>
        <dbReference type="Proteomes" id="UP001606210"/>
    </source>
</evidence>
<keyword evidence="3" id="KW-1185">Reference proteome</keyword>
<gene>
    <name evidence="2" type="ORF">ACG00Y_15275</name>
</gene>
<keyword evidence="1" id="KW-0472">Membrane</keyword>
<organism evidence="2 3">
    <name type="scientific">Pelomonas parva</name>
    <dbReference type="NCBI Taxonomy" id="3299032"/>
    <lineage>
        <taxon>Bacteria</taxon>
        <taxon>Pseudomonadati</taxon>
        <taxon>Pseudomonadota</taxon>
        <taxon>Betaproteobacteria</taxon>
        <taxon>Burkholderiales</taxon>
        <taxon>Sphaerotilaceae</taxon>
        <taxon>Roseateles</taxon>
    </lineage>
</organism>
<dbReference type="Proteomes" id="UP001606210">
    <property type="component" value="Unassembled WGS sequence"/>
</dbReference>
<feature type="transmembrane region" description="Helical" evidence="1">
    <location>
        <begin position="247"/>
        <end position="270"/>
    </location>
</feature>
<accession>A0ABW7F6J8</accession>
<feature type="transmembrane region" description="Helical" evidence="1">
    <location>
        <begin position="12"/>
        <end position="34"/>
    </location>
</feature>
<evidence type="ECO:0000313" key="2">
    <source>
        <dbReference type="EMBL" id="MFG6431290.1"/>
    </source>
</evidence>
<reference evidence="2 3" key="1">
    <citation type="submission" date="2024-08" db="EMBL/GenBank/DDBJ databases">
        <authorList>
            <person name="Lu H."/>
        </authorList>
    </citation>
    <scope>NUCLEOTIDE SEQUENCE [LARGE SCALE GENOMIC DNA]</scope>
    <source>
        <strain evidence="2 3">LYH14W</strain>
    </source>
</reference>
<dbReference type="EMBL" id="JBIGHV010000005">
    <property type="protein sequence ID" value="MFG6431290.1"/>
    <property type="molecule type" value="Genomic_DNA"/>
</dbReference>
<keyword evidence="1" id="KW-1133">Transmembrane helix</keyword>
<comment type="caution">
    <text evidence="2">The sequence shown here is derived from an EMBL/GenBank/DDBJ whole genome shotgun (WGS) entry which is preliminary data.</text>
</comment>
<protein>
    <submittedName>
        <fullName evidence="2">Uncharacterized protein</fullName>
    </submittedName>
</protein>
<feature type="transmembrane region" description="Helical" evidence="1">
    <location>
        <begin position="110"/>
        <end position="131"/>
    </location>
</feature>
<evidence type="ECO:0000256" key="1">
    <source>
        <dbReference type="SAM" id="Phobius"/>
    </source>
</evidence>
<sequence>MSRAFARLRLGWMRLTLAALKTLILGLLVLWYALLPVTLIDDASSHWRLHGNGALPLGTGISSFVVAGVMTARLIRRVWLGPVIAAVLFVILEAGTHARWVNDFAWSMDIALLLVMALIWVGCAVALAIQLRRRVAPVLSRHPSLHVLLAGLTSIATGLIVLMHPSKLNFLGLAFAWAGESPASADFVIALYYSLSGFAAGFTLKLLWPSNQRLSKVPALALVSIWCALTARTVLDPENSRADLYAMPVLPALVLLVPVAAAVLAGLLLAHWPSKWSRYA</sequence>
<feature type="transmembrane region" description="Helical" evidence="1">
    <location>
        <begin position="183"/>
        <end position="207"/>
    </location>
</feature>
<feature type="transmembrane region" description="Helical" evidence="1">
    <location>
        <begin position="219"/>
        <end position="235"/>
    </location>
</feature>
<feature type="transmembrane region" description="Helical" evidence="1">
    <location>
        <begin position="54"/>
        <end position="72"/>
    </location>
</feature>
<proteinExistence type="predicted"/>
<feature type="transmembrane region" description="Helical" evidence="1">
    <location>
        <begin position="143"/>
        <end position="163"/>
    </location>
</feature>
<dbReference type="RefSeq" id="WP_394480237.1">
    <property type="nucleotide sequence ID" value="NZ_JBIGHV010000005.1"/>
</dbReference>